<name>A0A9D2GW51_9BACT</name>
<dbReference type="Proteomes" id="UP000824176">
    <property type="component" value="Unassembled WGS sequence"/>
</dbReference>
<evidence type="ECO:0000313" key="1">
    <source>
        <dbReference type="EMBL" id="HIZ90346.1"/>
    </source>
</evidence>
<gene>
    <name evidence="1" type="ORF">H9804_10405</name>
</gene>
<evidence type="ECO:0000313" key="2">
    <source>
        <dbReference type="Proteomes" id="UP000824176"/>
    </source>
</evidence>
<dbReference type="AlphaFoldDB" id="A0A9D2GW51"/>
<reference evidence="1" key="1">
    <citation type="journal article" date="2021" name="PeerJ">
        <title>Extensive microbial diversity within the chicken gut microbiome revealed by metagenomics and culture.</title>
        <authorList>
            <person name="Gilroy R."/>
            <person name="Ravi A."/>
            <person name="Getino M."/>
            <person name="Pursley I."/>
            <person name="Horton D.L."/>
            <person name="Alikhan N.F."/>
            <person name="Baker D."/>
            <person name="Gharbi K."/>
            <person name="Hall N."/>
            <person name="Watson M."/>
            <person name="Adriaenssens E.M."/>
            <person name="Foster-Nyarko E."/>
            <person name="Jarju S."/>
            <person name="Secka A."/>
            <person name="Antonio M."/>
            <person name="Oren A."/>
            <person name="Chaudhuri R.R."/>
            <person name="La Ragione R."/>
            <person name="Hildebrand F."/>
            <person name="Pallen M.J."/>
        </authorList>
    </citation>
    <scope>NUCLEOTIDE SEQUENCE</scope>
    <source>
        <strain evidence="1">ChiW4-1371</strain>
    </source>
</reference>
<organism evidence="1 2">
    <name type="scientific">Candidatus Mucispirillum faecigallinarum</name>
    <dbReference type="NCBI Taxonomy" id="2838699"/>
    <lineage>
        <taxon>Bacteria</taxon>
        <taxon>Pseudomonadati</taxon>
        <taxon>Deferribacterota</taxon>
        <taxon>Deferribacteres</taxon>
        <taxon>Deferribacterales</taxon>
        <taxon>Mucispirillaceae</taxon>
        <taxon>Mucispirillum</taxon>
    </lineage>
</organism>
<reference evidence="1" key="2">
    <citation type="submission" date="2021-04" db="EMBL/GenBank/DDBJ databases">
        <authorList>
            <person name="Gilroy R."/>
        </authorList>
    </citation>
    <scope>NUCLEOTIDE SEQUENCE</scope>
    <source>
        <strain evidence="1">ChiW4-1371</strain>
    </source>
</reference>
<accession>A0A9D2GW51</accession>
<proteinExistence type="predicted"/>
<protein>
    <submittedName>
        <fullName evidence="1">Uncharacterized protein</fullName>
    </submittedName>
</protein>
<sequence>MKIIFKKSYLERFIHDYKLFNDFISKAENKELLINIEYIERKMENILSLDFEGDFCKEFIADIMRPRVTSFYIFYTSPELPLYFKQYALFRWLDGAGGLEYATKIFKKYFNIIF</sequence>
<dbReference type="EMBL" id="DXAQ01000155">
    <property type="protein sequence ID" value="HIZ90346.1"/>
    <property type="molecule type" value="Genomic_DNA"/>
</dbReference>
<comment type="caution">
    <text evidence="1">The sequence shown here is derived from an EMBL/GenBank/DDBJ whole genome shotgun (WGS) entry which is preliminary data.</text>
</comment>